<accession>A0A150C384</accession>
<proteinExistence type="predicted"/>
<evidence type="ECO:0000313" key="2">
    <source>
        <dbReference type="Proteomes" id="UP000190906"/>
    </source>
</evidence>
<dbReference type="EMBL" id="MUAJ01000026">
    <property type="protein sequence ID" value="OOR10442.1"/>
    <property type="molecule type" value="Genomic_DNA"/>
</dbReference>
<dbReference type="NCBIfam" id="TIGR02829">
    <property type="entry name" value="spore_III_AE"/>
    <property type="match status" value="1"/>
</dbReference>
<dbReference type="InterPro" id="IPR014194">
    <property type="entry name" value="Spore_III_AE"/>
</dbReference>
<gene>
    <name evidence="1" type="ORF">BW897_22435</name>
</gene>
<organism evidence="1 2">
    <name type="scientific">Bacillus cereus</name>
    <dbReference type="NCBI Taxonomy" id="1396"/>
    <lineage>
        <taxon>Bacteria</taxon>
        <taxon>Bacillati</taxon>
        <taxon>Bacillota</taxon>
        <taxon>Bacilli</taxon>
        <taxon>Bacillales</taxon>
        <taxon>Bacillaceae</taxon>
        <taxon>Bacillus</taxon>
        <taxon>Bacillus cereus group</taxon>
    </lineage>
</organism>
<reference evidence="1 2" key="1">
    <citation type="submission" date="2017-01" db="EMBL/GenBank/DDBJ databases">
        <title>Bacillus cereus isolates.</title>
        <authorList>
            <person name="Beno S.M."/>
        </authorList>
    </citation>
    <scope>NUCLEOTIDE SEQUENCE [LARGE SCALE GENOMIC DNA]</scope>
    <source>
        <strain evidence="1 2">FSL H8-0485</strain>
    </source>
</reference>
<dbReference type="GeneID" id="66266233"/>
<evidence type="ECO:0000313" key="1">
    <source>
        <dbReference type="EMBL" id="OOR10442.1"/>
    </source>
</evidence>
<name>A0A150C384_BACCE</name>
<dbReference type="Proteomes" id="UP000190906">
    <property type="component" value="Unassembled WGS sequence"/>
</dbReference>
<protein>
    <submittedName>
        <fullName evidence="1">Stage III sporulation protein AE</fullName>
    </submittedName>
</protein>
<dbReference type="RefSeq" id="WP_002067101.1">
    <property type="nucleotide sequence ID" value="NZ_JAEHBL010000023.1"/>
</dbReference>
<sequence>MLRKFGAKLLFACFLFFSLPIVVQASPIETNVVDQQLDKLGIEDVKQFWDGLVTKYGGYLPESQKGSFMEFVKGEKEFSIKEWMIGLLKYLFHELVANGKLLGTLIMLTIFSALLQSLQSAFSKSSVSKIADAVVYMVLIIFALNSFYVVMTYARETIQTMVDFILALLPILLALVATGGGVVSVSFFHPIIIFLMNTSGLLMNYIVLPLLLLATILSIVSTMSDQYKVTKLSKLLQNVSVGIIGIFLTVFLGVLSVQGTASAVADGIAVKTAKFVTGNFIPVVGRMFTEAADTVISASGLLKNTVGIIGLVILCLIVAFPAIQIFCIAFIYKFAAAVLQPVGGGAIIQCLDIIGRSIIYVFACLAIVSFMFFLSITIIIAAGNITLMMR</sequence>
<dbReference type="AlphaFoldDB" id="A0A150C384"/>
<dbReference type="Pfam" id="PF09546">
    <property type="entry name" value="Spore_III_AE"/>
    <property type="match status" value="1"/>
</dbReference>
<comment type="caution">
    <text evidence="1">The sequence shown here is derived from an EMBL/GenBank/DDBJ whole genome shotgun (WGS) entry which is preliminary data.</text>
</comment>